<evidence type="ECO:0000256" key="2">
    <source>
        <dbReference type="ARBA" id="ARBA00005189"/>
    </source>
</evidence>
<proteinExistence type="inferred from homology"/>
<dbReference type="InterPro" id="IPR045034">
    <property type="entry name" value="O-acyltransferase_WSD1-like"/>
</dbReference>
<dbReference type="Pfam" id="PF03007">
    <property type="entry name" value="WS_DGAT_cat"/>
    <property type="match status" value="1"/>
</dbReference>
<feature type="domain" description="O-acyltransferase WSD1-like N-terminal" evidence="12">
    <location>
        <begin position="4"/>
        <end position="301"/>
    </location>
</feature>
<dbReference type="GO" id="GO:0051701">
    <property type="term" value="P:biological process involved in interaction with host"/>
    <property type="evidence" value="ECO:0007669"/>
    <property type="project" value="TreeGrafter"/>
</dbReference>
<evidence type="ECO:0000256" key="11">
    <source>
        <dbReference type="RuleBase" id="RU361241"/>
    </source>
</evidence>
<evidence type="ECO:0000256" key="8">
    <source>
        <dbReference type="ARBA" id="ARBA00023098"/>
    </source>
</evidence>
<sequence>MQQLTGLDQMFFSLDTQTTNSVLGGLVRFEPPADGQIGPDEAFMRKRLAERLPFIPPMTKVVRNVPLGLDYGYLADPGRIDIDDHLRTVELPAPADDAALAEEVSRIMGFPLRSDRPLWDLWIITGLADGSVAMLLRIHHGMVDGSTMPRIWDLFSDEPTEPMEIDRTRTAPLPEPLFGEAEMAVRAVTGILKRPLTMTRLTYRFGKWVVTRYPEDGLTTVPGLVTRVLPGAPGRVGTSAVNFFRRRRGADEVQPYLETWFPPRTRFNARASSSRHFVFSEMELARVKAVGKRMGATLNNTVVAICAGAVRRYLEEHGGSPDEPLCVCVPVSLRHEDIEVPWSNHVHMMFSDFPTQLDDPIERVRVVTRDLTRAKNSFDGLPTHLIREASNFLPKDLLSWMTKLWIRLPENYSRAPWNLVVSNVRGPSKPATMNGVRVLGYWPASFLSIGGGLNITLQSYVDKICFGFIGAPELVGDLWPLVDYMNDALAELEAAVDAQYATTHLDTAPVTPESGAPKTNETVNDVVAEKITVSR</sequence>
<comment type="similarity">
    <text evidence="3 11">Belongs to the long-chain O-acyltransferase family.</text>
</comment>
<dbReference type="AlphaFoldDB" id="K6VB14"/>
<comment type="pathway">
    <text evidence="1 11">Glycerolipid metabolism; triacylglycerol biosynthesis.</text>
</comment>
<dbReference type="GO" id="GO:0019432">
    <property type="term" value="P:triglyceride biosynthetic process"/>
    <property type="evidence" value="ECO:0007669"/>
    <property type="project" value="UniProtKB-UniPathway"/>
</dbReference>
<comment type="catalytic activity">
    <reaction evidence="10 11">
        <text>an acyl-CoA + a 1,2-diacyl-sn-glycerol = a triacyl-sn-glycerol + CoA</text>
        <dbReference type="Rhea" id="RHEA:10868"/>
        <dbReference type="ChEBI" id="CHEBI:17815"/>
        <dbReference type="ChEBI" id="CHEBI:57287"/>
        <dbReference type="ChEBI" id="CHEBI:58342"/>
        <dbReference type="ChEBI" id="CHEBI:64615"/>
        <dbReference type="EC" id="2.3.1.20"/>
    </reaction>
</comment>
<dbReference type="NCBIfam" id="TIGR02946">
    <property type="entry name" value="acyl_WS_DGAT"/>
    <property type="match status" value="1"/>
</dbReference>
<dbReference type="Pfam" id="PF06974">
    <property type="entry name" value="WS_DGAT_C"/>
    <property type="match status" value="1"/>
</dbReference>
<dbReference type="eggNOG" id="COG1020">
    <property type="taxonomic scope" value="Bacteria"/>
</dbReference>
<name>K6VB14_9ACTN</name>
<dbReference type="GO" id="GO:0004144">
    <property type="term" value="F:diacylglycerol O-acyltransferase activity"/>
    <property type="evidence" value="ECO:0007669"/>
    <property type="project" value="UniProtKB-EC"/>
</dbReference>
<evidence type="ECO:0000256" key="4">
    <source>
        <dbReference type="ARBA" id="ARBA00013244"/>
    </source>
</evidence>
<evidence type="ECO:0000313" key="14">
    <source>
        <dbReference type="EMBL" id="GAB93388.1"/>
    </source>
</evidence>
<keyword evidence="6 11" id="KW-0808">Transferase</keyword>
<keyword evidence="5 11" id="KW-0444">Lipid biosynthesis</keyword>
<keyword evidence="8 11" id="KW-0443">Lipid metabolism</keyword>
<dbReference type="EMBL" id="BAHC01000217">
    <property type="protein sequence ID" value="GAB93388.1"/>
    <property type="molecule type" value="Genomic_DNA"/>
</dbReference>
<comment type="pathway">
    <text evidence="2">Lipid metabolism.</text>
</comment>
<keyword evidence="7 11" id="KW-0319">Glycerol metabolism</keyword>
<gene>
    <name evidence="14" type="ORF">GORHZ_217_00160</name>
</gene>
<dbReference type="UniPathway" id="UPA00282"/>
<keyword evidence="15" id="KW-1185">Reference proteome</keyword>
<dbReference type="InterPro" id="IPR004255">
    <property type="entry name" value="O-acyltransferase_WSD1_N"/>
</dbReference>
<accession>K6VB14</accession>
<dbReference type="GO" id="GO:0071731">
    <property type="term" value="P:response to nitric oxide"/>
    <property type="evidence" value="ECO:0007669"/>
    <property type="project" value="TreeGrafter"/>
</dbReference>
<evidence type="ECO:0000256" key="9">
    <source>
        <dbReference type="ARBA" id="ARBA00023315"/>
    </source>
</evidence>
<keyword evidence="9 11" id="KW-0012">Acyltransferase</keyword>
<dbReference type="Proteomes" id="UP000008363">
    <property type="component" value="Unassembled WGS sequence"/>
</dbReference>
<dbReference type="InterPro" id="IPR014292">
    <property type="entry name" value="Acyl_transf_WS/DGAT"/>
</dbReference>
<feature type="domain" description="O-acyltransferase WSD1 C-terminal" evidence="13">
    <location>
        <begin position="342"/>
        <end position="492"/>
    </location>
</feature>
<evidence type="ECO:0000259" key="12">
    <source>
        <dbReference type="Pfam" id="PF03007"/>
    </source>
</evidence>
<dbReference type="GO" id="GO:0001666">
    <property type="term" value="P:response to hypoxia"/>
    <property type="evidence" value="ECO:0007669"/>
    <property type="project" value="TreeGrafter"/>
</dbReference>
<evidence type="ECO:0000256" key="5">
    <source>
        <dbReference type="ARBA" id="ARBA00022516"/>
    </source>
</evidence>
<evidence type="ECO:0000256" key="1">
    <source>
        <dbReference type="ARBA" id="ARBA00004771"/>
    </source>
</evidence>
<dbReference type="PANTHER" id="PTHR31650:SF1">
    <property type="entry name" value="WAX ESTER SYNTHASE_DIACYLGLYCEROL ACYLTRANSFERASE 4-RELATED"/>
    <property type="match status" value="1"/>
</dbReference>
<evidence type="ECO:0000256" key="10">
    <source>
        <dbReference type="ARBA" id="ARBA00048109"/>
    </source>
</evidence>
<evidence type="ECO:0000256" key="6">
    <source>
        <dbReference type="ARBA" id="ARBA00022679"/>
    </source>
</evidence>
<evidence type="ECO:0000256" key="3">
    <source>
        <dbReference type="ARBA" id="ARBA00009587"/>
    </source>
</evidence>
<organism evidence="14 15">
    <name type="scientific">Gordonia rhizosphera NBRC 16068</name>
    <dbReference type="NCBI Taxonomy" id="1108045"/>
    <lineage>
        <taxon>Bacteria</taxon>
        <taxon>Bacillati</taxon>
        <taxon>Actinomycetota</taxon>
        <taxon>Actinomycetes</taxon>
        <taxon>Mycobacteriales</taxon>
        <taxon>Gordoniaceae</taxon>
        <taxon>Gordonia</taxon>
    </lineage>
</organism>
<dbReference type="SUPFAM" id="SSF52777">
    <property type="entry name" value="CoA-dependent acyltransferases"/>
    <property type="match status" value="2"/>
</dbReference>
<dbReference type="PANTHER" id="PTHR31650">
    <property type="entry name" value="O-ACYLTRANSFERASE (WSD1-LIKE) FAMILY PROTEIN"/>
    <property type="match status" value="1"/>
</dbReference>
<evidence type="ECO:0000313" key="15">
    <source>
        <dbReference type="Proteomes" id="UP000008363"/>
    </source>
</evidence>
<dbReference type="GO" id="GO:0005886">
    <property type="term" value="C:plasma membrane"/>
    <property type="evidence" value="ECO:0007669"/>
    <property type="project" value="TreeGrafter"/>
</dbReference>
<dbReference type="OrthoDB" id="9810950at2"/>
<comment type="caution">
    <text evidence="14">The sequence shown here is derived from an EMBL/GenBank/DDBJ whole genome shotgun (WGS) entry which is preliminary data.</text>
</comment>
<dbReference type="EC" id="2.3.1.20" evidence="4 11"/>
<reference evidence="14 15" key="1">
    <citation type="submission" date="2012-08" db="EMBL/GenBank/DDBJ databases">
        <title>Whole genome shotgun sequence of Gordonia rhizosphera NBRC 16068.</title>
        <authorList>
            <person name="Takarada H."/>
            <person name="Isaki S."/>
            <person name="Hosoyama A."/>
            <person name="Tsuchikane K."/>
            <person name="Katsumata H."/>
            <person name="Baba S."/>
            <person name="Ohji S."/>
            <person name="Yamazaki S."/>
            <person name="Fujita N."/>
        </authorList>
    </citation>
    <scope>NUCLEOTIDE SEQUENCE [LARGE SCALE GENOMIC DNA]</scope>
    <source>
        <strain evidence="14 15">NBRC 16068</strain>
    </source>
</reference>
<protein>
    <recommendedName>
        <fullName evidence="4 11">Diacylglycerol O-acyltransferase</fullName>
        <ecNumber evidence="4 11">2.3.1.20</ecNumber>
    </recommendedName>
</protein>
<dbReference type="InterPro" id="IPR009721">
    <property type="entry name" value="O-acyltransferase_WSD1_C"/>
</dbReference>
<dbReference type="GO" id="GO:0006071">
    <property type="term" value="P:glycerol metabolic process"/>
    <property type="evidence" value="ECO:0007669"/>
    <property type="project" value="UniProtKB-KW"/>
</dbReference>
<dbReference type="STRING" id="1108045.GORHZ_217_00160"/>
<evidence type="ECO:0000256" key="7">
    <source>
        <dbReference type="ARBA" id="ARBA00022798"/>
    </source>
</evidence>
<evidence type="ECO:0000259" key="13">
    <source>
        <dbReference type="Pfam" id="PF06974"/>
    </source>
</evidence>
<dbReference type="RefSeq" id="WP_006338481.1">
    <property type="nucleotide sequence ID" value="NZ_BAHC01000217.1"/>
</dbReference>